<dbReference type="PANTHER" id="PTHR46393">
    <property type="entry name" value="SUSHI DOMAIN-CONTAINING PROTEIN"/>
    <property type="match status" value="1"/>
</dbReference>
<evidence type="ECO:0000256" key="7">
    <source>
        <dbReference type="ARBA" id="ARBA00022737"/>
    </source>
</evidence>
<name>A0A9F2RE99_PYTBI</name>
<dbReference type="GO" id="GO:0004252">
    <property type="term" value="F:serine-type endopeptidase activity"/>
    <property type="evidence" value="ECO:0007669"/>
    <property type="project" value="InterPro"/>
</dbReference>
<reference evidence="16" key="1">
    <citation type="submission" date="2025-08" db="UniProtKB">
        <authorList>
            <consortium name="RefSeq"/>
        </authorList>
    </citation>
    <scope>IDENTIFICATION</scope>
    <source>
        <tissue evidence="16">Liver</tissue>
    </source>
</reference>
<evidence type="ECO:0000256" key="10">
    <source>
        <dbReference type="ARBA" id="ARBA00022859"/>
    </source>
</evidence>
<gene>
    <name evidence="16" type="primary">LOC103064504</name>
</gene>
<dbReference type="FunFam" id="2.40.10.10:FF:000068">
    <property type="entry name" value="transmembrane protease serine 2"/>
    <property type="match status" value="1"/>
</dbReference>
<evidence type="ECO:0000256" key="6">
    <source>
        <dbReference type="ARBA" id="ARBA00022670"/>
    </source>
</evidence>
<evidence type="ECO:0000256" key="13">
    <source>
        <dbReference type="ARBA" id="ARBA00023180"/>
    </source>
</evidence>
<keyword evidence="6" id="KW-0645">Protease</keyword>
<evidence type="ECO:0000256" key="2">
    <source>
        <dbReference type="ARBA" id="ARBA00009228"/>
    </source>
</evidence>
<evidence type="ECO:0000256" key="5">
    <source>
        <dbReference type="ARBA" id="ARBA00022659"/>
    </source>
</evidence>
<evidence type="ECO:0000256" key="1">
    <source>
        <dbReference type="ARBA" id="ARBA00004613"/>
    </source>
</evidence>
<dbReference type="InterPro" id="IPR001314">
    <property type="entry name" value="Peptidase_S1A"/>
</dbReference>
<dbReference type="InterPro" id="IPR018114">
    <property type="entry name" value="TRYPSIN_HIS"/>
</dbReference>
<keyword evidence="8" id="KW-0378">Hydrolase</keyword>
<dbReference type="OrthoDB" id="6127264at2759"/>
<dbReference type="PANTHER" id="PTHR46393:SF2">
    <property type="entry name" value="COMPLEMENT C2"/>
    <property type="match status" value="1"/>
</dbReference>
<sequence>MNEIASKKTGERHVFVMENPQELRKAFEDVLDPRDLEDICGLANYSDSARWDQKSPWHVLLQNTHRADSSCRGALVSDTWVLTAAHCFNNLNDISSWTLVLGGQTRLQIKRRIDHELYNIRAKSAQGIQEFYDYDISLVELEKPVSFGGRIRPICLPCTEGANRALKKKPGTMTCRDHGKGTRLLQTLH</sequence>
<dbReference type="GO" id="GO:0070062">
    <property type="term" value="C:extracellular exosome"/>
    <property type="evidence" value="ECO:0007669"/>
    <property type="project" value="TreeGrafter"/>
</dbReference>
<evidence type="ECO:0000259" key="14">
    <source>
        <dbReference type="PROSITE" id="PS50240"/>
    </source>
</evidence>
<feature type="domain" description="Peptidase S1" evidence="14">
    <location>
        <begin position="39"/>
        <end position="189"/>
    </location>
</feature>
<keyword evidence="5" id="KW-0768">Sushi</keyword>
<comment type="subcellular location">
    <subcellularLocation>
        <location evidence="1">Secreted</location>
    </subcellularLocation>
</comment>
<dbReference type="GO" id="GO:0045087">
    <property type="term" value="P:innate immune response"/>
    <property type="evidence" value="ECO:0007669"/>
    <property type="project" value="UniProtKB-KW"/>
</dbReference>
<keyword evidence="7" id="KW-0677">Repeat</keyword>
<keyword evidence="15" id="KW-1185">Reference proteome</keyword>
<dbReference type="PROSITE" id="PS50240">
    <property type="entry name" value="TRYPSIN_DOM"/>
    <property type="match status" value="1"/>
</dbReference>
<evidence type="ECO:0000256" key="11">
    <source>
        <dbReference type="ARBA" id="ARBA00022875"/>
    </source>
</evidence>
<keyword evidence="10" id="KW-0391">Immunity</keyword>
<dbReference type="Proteomes" id="UP000695026">
    <property type="component" value="Unplaced"/>
</dbReference>
<evidence type="ECO:0000256" key="8">
    <source>
        <dbReference type="ARBA" id="ARBA00022801"/>
    </source>
</evidence>
<dbReference type="SUPFAM" id="SSF50494">
    <property type="entry name" value="Trypsin-like serine proteases"/>
    <property type="match status" value="1"/>
</dbReference>
<dbReference type="AlphaFoldDB" id="A0A9F2RE99"/>
<keyword evidence="13" id="KW-0325">Glycoprotein</keyword>
<dbReference type="Gene3D" id="2.40.10.120">
    <property type="match status" value="1"/>
</dbReference>
<dbReference type="GO" id="GO:0009617">
    <property type="term" value="P:response to bacterium"/>
    <property type="evidence" value="ECO:0007669"/>
    <property type="project" value="TreeGrafter"/>
</dbReference>
<organism evidence="15 16">
    <name type="scientific">Python bivittatus</name>
    <name type="common">Burmese python</name>
    <name type="synonym">Python molurus bivittatus</name>
    <dbReference type="NCBI Taxonomy" id="176946"/>
    <lineage>
        <taxon>Eukaryota</taxon>
        <taxon>Metazoa</taxon>
        <taxon>Chordata</taxon>
        <taxon>Craniata</taxon>
        <taxon>Vertebrata</taxon>
        <taxon>Euteleostomi</taxon>
        <taxon>Lepidosauria</taxon>
        <taxon>Squamata</taxon>
        <taxon>Bifurcata</taxon>
        <taxon>Unidentata</taxon>
        <taxon>Episquamata</taxon>
        <taxon>Toxicofera</taxon>
        <taxon>Serpentes</taxon>
        <taxon>Henophidia</taxon>
        <taxon>Pythonidae</taxon>
        <taxon>Python</taxon>
    </lineage>
</organism>
<evidence type="ECO:0000256" key="9">
    <source>
        <dbReference type="ARBA" id="ARBA00022825"/>
    </source>
</evidence>
<protein>
    <submittedName>
        <fullName evidence="16">Complement C2-like</fullName>
    </submittedName>
</protein>
<dbReference type="GO" id="GO:0006508">
    <property type="term" value="P:proteolysis"/>
    <property type="evidence" value="ECO:0007669"/>
    <property type="project" value="UniProtKB-KW"/>
</dbReference>
<comment type="similarity">
    <text evidence="2">Belongs to the peptidase S1 family. Snake venom subfamily.</text>
</comment>
<dbReference type="Pfam" id="PF00089">
    <property type="entry name" value="Trypsin"/>
    <property type="match status" value="1"/>
</dbReference>
<evidence type="ECO:0000256" key="4">
    <source>
        <dbReference type="ARBA" id="ARBA00022588"/>
    </source>
</evidence>
<proteinExistence type="inferred from homology"/>
<keyword evidence="12" id="KW-1015">Disulfide bond</keyword>
<dbReference type="InterPro" id="IPR001254">
    <property type="entry name" value="Trypsin_dom"/>
</dbReference>
<dbReference type="PROSITE" id="PS00134">
    <property type="entry name" value="TRYPSIN_HIS"/>
    <property type="match status" value="1"/>
</dbReference>
<dbReference type="RefSeq" id="XP_007444924.2">
    <property type="nucleotide sequence ID" value="XM_007444862.2"/>
</dbReference>
<keyword evidence="4" id="KW-0399">Innate immunity</keyword>
<keyword evidence="11" id="KW-0180">Complement pathway</keyword>
<accession>A0A9F2RE99</accession>
<dbReference type="GO" id="GO:0006958">
    <property type="term" value="P:complement activation, classical pathway"/>
    <property type="evidence" value="ECO:0007669"/>
    <property type="project" value="UniProtKB-KW"/>
</dbReference>
<dbReference type="InterPro" id="IPR009003">
    <property type="entry name" value="Peptidase_S1_PA"/>
</dbReference>
<evidence type="ECO:0000313" key="16">
    <source>
        <dbReference type="RefSeq" id="XP_007444924.2"/>
    </source>
</evidence>
<evidence type="ECO:0000313" key="15">
    <source>
        <dbReference type="Proteomes" id="UP000695026"/>
    </source>
</evidence>
<evidence type="ECO:0000256" key="12">
    <source>
        <dbReference type="ARBA" id="ARBA00023157"/>
    </source>
</evidence>
<dbReference type="KEGG" id="pbi:103064504"/>
<keyword evidence="9" id="KW-0720">Serine protease</keyword>
<dbReference type="OMA" id="HHMDSTC"/>
<dbReference type="GeneID" id="103064504"/>
<dbReference type="PRINTS" id="PR00722">
    <property type="entry name" value="CHYMOTRYPSIN"/>
</dbReference>
<keyword evidence="3" id="KW-0964">Secreted</keyword>
<evidence type="ECO:0000256" key="3">
    <source>
        <dbReference type="ARBA" id="ARBA00022525"/>
    </source>
</evidence>
<dbReference type="SMART" id="SM00020">
    <property type="entry name" value="Tryp_SPc"/>
    <property type="match status" value="1"/>
</dbReference>